<reference evidence="1 2" key="1">
    <citation type="journal article" date="2017" name="Environ. Microbiol.">
        <title>Genome and epigenome of a novel marine Thaumarchaeota strain suggest viral infection, phosphorothioation DNA modification and multiple restriction systems.</title>
        <authorList>
            <person name="Ahlgren N.A."/>
            <person name="Chen Y."/>
            <person name="Needham D.M."/>
            <person name="Parada A.E."/>
            <person name="Sachdeva R."/>
            <person name="Trinh V."/>
            <person name="Chen T."/>
            <person name="Fuhrman J.A."/>
        </authorList>
    </citation>
    <scope>NUCLEOTIDE SEQUENCE [LARGE SCALE GENOMIC DNA]</scope>
    <source>
        <strain evidence="1 2">SPOT01</strain>
    </source>
</reference>
<accession>A0A2Z2HRV9</accession>
<dbReference type="Proteomes" id="UP000249949">
    <property type="component" value="Chromosome"/>
</dbReference>
<gene>
    <name evidence="1" type="ORF">NMSP_1640</name>
</gene>
<dbReference type="OrthoDB" id="9023at2157"/>
<name>A0A2Z2HRV9_9ARCH</name>
<sequence length="58" mass="6382">MTKSISCKDAGKDCNWSASAESVEELMSQVTEHVLAEHKEIKLNSDSITSIKSLIKDD</sequence>
<dbReference type="InterPro" id="IPR009409">
    <property type="entry name" value="DUF1059"/>
</dbReference>
<dbReference type="RefSeq" id="WP_086908224.1">
    <property type="nucleotide sequence ID" value="NZ_CP021324.1"/>
</dbReference>
<dbReference type="Pfam" id="PF06348">
    <property type="entry name" value="DUF1059"/>
    <property type="match status" value="1"/>
</dbReference>
<evidence type="ECO:0000313" key="1">
    <source>
        <dbReference type="EMBL" id="ARS65239.1"/>
    </source>
</evidence>
<protein>
    <recommendedName>
        <fullName evidence="3">DUF1059 domain-containing protein</fullName>
    </recommendedName>
</protein>
<evidence type="ECO:0000313" key="2">
    <source>
        <dbReference type="Proteomes" id="UP000249949"/>
    </source>
</evidence>
<dbReference type="EMBL" id="CP021324">
    <property type="protein sequence ID" value="ARS65239.1"/>
    <property type="molecule type" value="Genomic_DNA"/>
</dbReference>
<evidence type="ECO:0008006" key="3">
    <source>
        <dbReference type="Google" id="ProtNLM"/>
    </source>
</evidence>
<organism evidence="1 2">
    <name type="scientific">Candidatus Nitrosomarinus catalinensis</name>
    <dbReference type="NCBI Taxonomy" id="1898749"/>
    <lineage>
        <taxon>Archaea</taxon>
        <taxon>Nitrososphaerota</taxon>
        <taxon>Nitrososphaeria</taxon>
        <taxon>Nitrosopumilales</taxon>
        <taxon>Nitrosopumilaceae</taxon>
        <taxon>Candidatus Nitrosomarinus</taxon>
    </lineage>
</organism>
<keyword evidence="2" id="KW-1185">Reference proteome</keyword>
<dbReference type="AlphaFoldDB" id="A0A2Z2HRV9"/>
<proteinExistence type="predicted"/>
<dbReference type="GeneID" id="32902082"/>
<dbReference type="KEGG" id="nct:NMSP_1640"/>